<dbReference type="InterPro" id="IPR018247">
    <property type="entry name" value="EF_Hand_1_Ca_BS"/>
</dbReference>
<dbReference type="OrthoDB" id="10456815at2759"/>
<evidence type="ECO:0000259" key="2">
    <source>
        <dbReference type="PROSITE" id="PS50222"/>
    </source>
</evidence>
<name>A0A812RU99_9DINO</name>
<dbReference type="PROSITE" id="PS50222">
    <property type="entry name" value="EF_HAND_2"/>
    <property type="match status" value="2"/>
</dbReference>
<keyword evidence="1" id="KW-0106">Calcium</keyword>
<keyword evidence="4" id="KW-1185">Reference proteome</keyword>
<dbReference type="GO" id="GO:0005509">
    <property type="term" value="F:calcium ion binding"/>
    <property type="evidence" value="ECO:0007669"/>
    <property type="project" value="InterPro"/>
</dbReference>
<dbReference type="Proteomes" id="UP000601435">
    <property type="component" value="Unassembled WGS sequence"/>
</dbReference>
<feature type="non-terminal residue" evidence="3">
    <location>
        <position position="157"/>
    </location>
</feature>
<evidence type="ECO:0000256" key="1">
    <source>
        <dbReference type="ARBA" id="ARBA00022837"/>
    </source>
</evidence>
<reference evidence="3" key="1">
    <citation type="submission" date="2021-02" db="EMBL/GenBank/DDBJ databases">
        <authorList>
            <person name="Dougan E. K."/>
            <person name="Rhodes N."/>
            <person name="Thang M."/>
            <person name="Chan C."/>
        </authorList>
    </citation>
    <scope>NUCLEOTIDE SEQUENCE</scope>
</reference>
<accession>A0A812RU99</accession>
<evidence type="ECO:0000313" key="3">
    <source>
        <dbReference type="EMBL" id="CAE7456201.1"/>
    </source>
</evidence>
<feature type="domain" description="EF-hand" evidence="2">
    <location>
        <begin position="136"/>
        <end position="157"/>
    </location>
</feature>
<dbReference type="EMBL" id="CAJNJA010020176">
    <property type="protein sequence ID" value="CAE7456201.1"/>
    <property type="molecule type" value="Genomic_DNA"/>
</dbReference>
<sequence length="157" mass="18431">LTETGELAVERLAEGLEMLEGVGCDKEWIHEILRDQFNGRSFLDRSDFYDFVNMYRNQRFTFMRKIFSEVDQDHSQSVSLQEVVQLLGRRGITPVLSCVERIFREVTGESGLRDLTFEEFVKIYDVVQARAGFSEYDLVRLKKVWSRYDRDGNQLLS</sequence>
<comment type="caution">
    <text evidence="3">The sequence shown here is derived from an EMBL/GenBank/DDBJ whole genome shotgun (WGS) entry which is preliminary data.</text>
</comment>
<organism evidence="3 4">
    <name type="scientific">Symbiodinium necroappetens</name>
    <dbReference type="NCBI Taxonomy" id="1628268"/>
    <lineage>
        <taxon>Eukaryota</taxon>
        <taxon>Sar</taxon>
        <taxon>Alveolata</taxon>
        <taxon>Dinophyceae</taxon>
        <taxon>Suessiales</taxon>
        <taxon>Symbiodiniaceae</taxon>
        <taxon>Symbiodinium</taxon>
    </lineage>
</organism>
<dbReference type="InterPro" id="IPR011992">
    <property type="entry name" value="EF-hand-dom_pair"/>
</dbReference>
<dbReference type="SUPFAM" id="SSF47473">
    <property type="entry name" value="EF-hand"/>
    <property type="match status" value="1"/>
</dbReference>
<dbReference type="Gene3D" id="1.10.238.10">
    <property type="entry name" value="EF-hand"/>
    <property type="match status" value="1"/>
</dbReference>
<feature type="domain" description="EF-hand" evidence="2">
    <location>
        <begin position="58"/>
        <end position="93"/>
    </location>
</feature>
<dbReference type="PROSITE" id="PS00018">
    <property type="entry name" value="EF_HAND_1"/>
    <property type="match status" value="1"/>
</dbReference>
<feature type="non-terminal residue" evidence="3">
    <location>
        <position position="1"/>
    </location>
</feature>
<dbReference type="InterPro" id="IPR002048">
    <property type="entry name" value="EF_hand_dom"/>
</dbReference>
<gene>
    <name evidence="3" type="primary">BPHL</name>
    <name evidence="3" type="ORF">SNEC2469_LOCUS12698</name>
</gene>
<protein>
    <submittedName>
        <fullName evidence="3">BPHL protein</fullName>
    </submittedName>
</protein>
<proteinExistence type="predicted"/>
<evidence type="ECO:0000313" key="4">
    <source>
        <dbReference type="Proteomes" id="UP000601435"/>
    </source>
</evidence>
<dbReference type="AlphaFoldDB" id="A0A812RU99"/>